<gene>
    <name evidence="3" type="ORF">AsAng_0029620</name>
</gene>
<name>A0A915YFX3_9BACT</name>
<evidence type="ECO:0008006" key="5">
    <source>
        <dbReference type="Google" id="ProtNLM"/>
    </source>
</evidence>
<evidence type="ECO:0000313" key="4">
    <source>
        <dbReference type="Proteomes" id="UP001060919"/>
    </source>
</evidence>
<dbReference type="Gene3D" id="1.25.40.10">
    <property type="entry name" value="Tetratricopeptide repeat domain"/>
    <property type="match status" value="2"/>
</dbReference>
<dbReference type="PANTHER" id="PTHR44943">
    <property type="entry name" value="CELLULOSE SYNTHASE OPERON PROTEIN C"/>
    <property type="match status" value="1"/>
</dbReference>
<protein>
    <recommendedName>
        <fullName evidence="5">Tetratricopeptide repeat protein</fullName>
    </recommendedName>
</protein>
<keyword evidence="1" id="KW-0677">Repeat</keyword>
<reference evidence="3" key="1">
    <citation type="submission" date="2022-09" db="EMBL/GenBank/DDBJ databases">
        <title>Aureispira anguillicida sp. nov., isolated from Leptocephalus of Japanese eel Anguilla japonica.</title>
        <authorList>
            <person name="Yuasa K."/>
            <person name="Mekata T."/>
            <person name="Ikunari K."/>
        </authorList>
    </citation>
    <scope>NUCLEOTIDE SEQUENCE</scope>
    <source>
        <strain evidence="3">EL160426</strain>
    </source>
</reference>
<evidence type="ECO:0000256" key="1">
    <source>
        <dbReference type="ARBA" id="ARBA00022737"/>
    </source>
</evidence>
<dbReference type="InterPro" id="IPR011990">
    <property type="entry name" value="TPR-like_helical_dom_sf"/>
</dbReference>
<dbReference type="SUPFAM" id="SSF48452">
    <property type="entry name" value="TPR-like"/>
    <property type="match status" value="2"/>
</dbReference>
<dbReference type="PANTHER" id="PTHR44943:SF4">
    <property type="entry name" value="TPR REPEAT-CONTAINING PROTEIN MJ0798"/>
    <property type="match status" value="1"/>
</dbReference>
<evidence type="ECO:0000256" key="2">
    <source>
        <dbReference type="ARBA" id="ARBA00022803"/>
    </source>
</evidence>
<organism evidence="3 4">
    <name type="scientific">Aureispira anguillae</name>
    <dbReference type="NCBI Taxonomy" id="2864201"/>
    <lineage>
        <taxon>Bacteria</taxon>
        <taxon>Pseudomonadati</taxon>
        <taxon>Bacteroidota</taxon>
        <taxon>Saprospiria</taxon>
        <taxon>Saprospirales</taxon>
        <taxon>Saprospiraceae</taxon>
        <taxon>Aureispira</taxon>
    </lineage>
</organism>
<evidence type="ECO:0000313" key="3">
    <source>
        <dbReference type="EMBL" id="BDS12243.1"/>
    </source>
</evidence>
<keyword evidence="4" id="KW-1185">Reference proteome</keyword>
<keyword evidence="2" id="KW-0802">TPR repeat</keyword>
<dbReference type="RefSeq" id="WP_264793341.1">
    <property type="nucleotide sequence ID" value="NZ_AP026867.1"/>
</dbReference>
<sequence length="406" mass="48693">MLNPQEIKNLSSLLISSNDNSVEIAFQLLTNYNEVIEQVTKELVLIAQLSWNDTLRKQAYQFLQKQYDTKQLEQWNEDFRLFHIYNNLFDIEDFDKNWEWFERHELVRLDYMPLIIQNSEYAGEYFAIAETLAEYYKKRLDWAERYYHIPLAHNPQNLNVLITLANLYKNGFHHYDKALLYYNKMLYFEETHYDALEAKGTLLLEYMKKVDEAIKTFELALNFHPQDEVLRIWLADAYMEKNTTTSFPLGKKILETLLEQSPSNSFAWTIYGNRLWLTENKPKEAELAYKNGLKHNPRNYNILGNLAELYDCVYKDYEQAKEYYLHAFAIYMDDAFHLSNYIRMLVFAKQDIKEAKDYYIHLQTLCFGAAKREPEFNDLQWKQFQQAEAILWEQFPELKKNILNTV</sequence>
<dbReference type="KEGG" id="aup:AsAng_0029620"/>
<dbReference type="InterPro" id="IPR051685">
    <property type="entry name" value="Ycf3/AcsC/BcsC/TPR_MFPF"/>
</dbReference>
<dbReference type="EMBL" id="AP026867">
    <property type="protein sequence ID" value="BDS12243.1"/>
    <property type="molecule type" value="Genomic_DNA"/>
</dbReference>
<dbReference type="AlphaFoldDB" id="A0A915YFX3"/>
<accession>A0A915YFX3</accession>
<proteinExistence type="predicted"/>
<dbReference type="Proteomes" id="UP001060919">
    <property type="component" value="Chromosome"/>
</dbReference>